<dbReference type="PANTHER" id="PTHR44170:SF6">
    <property type="entry name" value="CONTACTIN"/>
    <property type="match status" value="1"/>
</dbReference>
<dbReference type="InterPro" id="IPR003598">
    <property type="entry name" value="Ig_sub2"/>
</dbReference>
<dbReference type="Pfam" id="PF13927">
    <property type="entry name" value="Ig_3"/>
    <property type="match status" value="1"/>
</dbReference>
<evidence type="ECO:0000313" key="5">
    <source>
        <dbReference type="EMBL" id="KAH3785150.1"/>
    </source>
</evidence>
<gene>
    <name evidence="5" type="ORF">DPMN_163235</name>
</gene>
<evidence type="ECO:0000256" key="3">
    <source>
        <dbReference type="SAM" id="Phobius"/>
    </source>
</evidence>
<feature type="domain" description="Ig-like" evidence="4">
    <location>
        <begin position="1181"/>
        <end position="1261"/>
    </location>
</feature>
<evidence type="ECO:0000259" key="4">
    <source>
        <dbReference type="PROSITE" id="PS50835"/>
    </source>
</evidence>
<feature type="transmembrane region" description="Helical" evidence="3">
    <location>
        <begin position="1286"/>
        <end position="1305"/>
    </location>
</feature>
<dbReference type="InterPro" id="IPR013783">
    <property type="entry name" value="Ig-like_fold"/>
</dbReference>
<keyword evidence="6" id="KW-1185">Reference proteome</keyword>
<evidence type="ECO:0000256" key="1">
    <source>
        <dbReference type="ARBA" id="ARBA00022737"/>
    </source>
</evidence>
<name>A0A9D4ISL9_DREPO</name>
<dbReference type="InterPro" id="IPR036179">
    <property type="entry name" value="Ig-like_dom_sf"/>
</dbReference>
<keyword evidence="3" id="KW-0472">Membrane</keyword>
<dbReference type="GO" id="GO:0016020">
    <property type="term" value="C:membrane"/>
    <property type="evidence" value="ECO:0007669"/>
    <property type="project" value="UniProtKB-SubCell"/>
</dbReference>
<dbReference type="GO" id="GO:0098609">
    <property type="term" value="P:cell-cell adhesion"/>
    <property type="evidence" value="ECO:0007669"/>
    <property type="project" value="TreeGrafter"/>
</dbReference>
<dbReference type="PROSITE" id="PS50835">
    <property type="entry name" value="IG_LIKE"/>
    <property type="match status" value="1"/>
</dbReference>
<organism evidence="5 6">
    <name type="scientific">Dreissena polymorpha</name>
    <name type="common">Zebra mussel</name>
    <name type="synonym">Mytilus polymorpha</name>
    <dbReference type="NCBI Taxonomy" id="45954"/>
    <lineage>
        <taxon>Eukaryota</taxon>
        <taxon>Metazoa</taxon>
        <taxon>Spiralia</taxon>
        <taxon>Lophotrochozoa</taxon>
        <taxon>Mollusca</taxon>
        <taxon>Bivalvia</taxon>
        <taxon>Autobranchia</taxon>
        <taxon>Heteroconchia</taxon>
        <taxon>Euheterodonta</taxon>
        <taxon>Imparidentia</taxon>
        <taxon>Neoheterodontei</taxon>
        <taxon>Myida</taxon>
        <taxon>Dreissenoidea</taxon>
        <taxon>Dreissenidae</taxon>
        <taxon>Dreissena</taxon>
    </lineage>
</organism>
<reference evidence="5" key="1">
    <citation type="journal article" date="2019" name="bioRxiv">
        <title>The Genome of the Zebra Mussel, Dreissena polymorpha: A Resource for Invasive Species Research.</title>
        <authorList>
            <person name="McCartney M.A."/>
            <person name="Auch B."/>
            <person name="Kono T."/>
            <person name="Mallez S."/>
            <person name="Zhang Y."/>
            <person name="Obille A."/>
            <person name="Becker A."/>
            <person name="Abrahante J.E."/>
            <person name="Garbe J."/>
            <person name="Badalamenti J.P."/>
            <person name="Herman A."/>
            <person name="Mangelson H."/>
            <person name="Liachko I."/>
            <person name="Sullivan S."/>
            <person name="Sone E.D."/>
            <person name="Koren S."/>
            <person name="Silverstein K.A.T."/>
            <person name="Beckman K.B."/>
            <person name="Gohl D.M."/>
        </authorList>
    </citation>
    <scope>NUCLEOTIDE SEQUENCE</scope>
    <source>
        <strain evidence="5">Duluth1</strain>
        <tissue evidence="5">Whole animal</tissue>
    </source>
</reference>
<evidence type="ECO:0000256" key="2">
    <source>
        <dbReference type="ARBA" id="ARBA00023157"/>
    </source>
</evidence>
<dbReference type="SUPFAM" id="SSF48726">
    <property type="entry name" value="Immunoglobulin"/>
    <property type="match status" value="1"/>
</dbReference>
<accession>A0A9D4ISL9</accession>
<dbReference type="EMBL" id="JAIWYP010000008">
    <property type="protein sequence ID" value="KAH3785150.1"/>
    <property type="molecule type" value="Genomic_DNA"/>
</dbReference>
<keyword evidence="3" id="KW-1133">Transmembrane helix</keyword>
<proteinExistence type="predicted"/>
<dbReference type="SMART" id="SM00409">
    <property type="entry name" value="IG"/>
    <property type="match status" value="1"/>
</dbReference>
<keyword evidence="2" id="KW-1015">Disulfide bond</keyword>
<comment type="caution">
    <text evidence="5">The sequence shown here is derived from an EMBL/GenBank/DDBJ whole genome shotgun (WGS) entry which is preliminary data.</text>
</comment>
<dbReference type="Gene3D" id="2.60.40.10">
    <property type="entry name" value="Immunoglobulins"/>
    <property type="match status" value="1"/>
</dbReference>
<protein>
    <recommendedName>
        <fullName evidence="4">Ig-like domain-containing protein</fullName>
    </recommendedName>
</protein>
<reference evidence="5" key="2">
    <citation type="submission" date="2020-11" db="EMBL/GenBank/DDBJ databases">
        <authorList>
            <person name="McCartney M.A."/>
            <person name="Auch B."/>
            <person name="Kono T."/>
            <person name="Mallez S."/>
            <person name="Becker A."/>
            <person name="Gohl D.M."/>
            <person name="Silverstein K.A.T."/>
            <person name="Koren S."/>
            <person name="Bechman K.B."/>
            <person name="Herman A."/>
            <person name="Abrahante J.E."/>
            <person name="Garbe J."/>
        </authorList>
    </citation>
    <scope>NUCLEOTIDE SEQUENCE</scope>
    <source>
        <strain evidence="5">Duluth1</strain>
        <tissue evidence="5">Whole animal</tissue>
    </source>
</reference>
<evidence type="ECO:0000313" key="6">
    <source>
        <dbReference type="Proteomes" id="UP000828390"/>
    </source>
</evidence>
<keyword evidence="1" id="KW-0677">Repeat</keyword>
<dbReference type="SMART" id="SM00408">
    <property type="entry name" value="IGc2"/>
    <property type="match status" value="1"/>
</dbReference>
<dbReference type="PANTHER" id="PTHR44170">
    <property type="entry name" value="PROTEIN SIDEKICK"/>
    <property type="match status" value="1"/>
</dbReference>
<sequence length="1353" mass="151201">MQNDINDIIQSFAFLKTLFNNIQAILPLWLQFRQTGNVILSATELKTELQNGDEINKGVCKGAPLNSSRFYNVFQLGYEFSVDIYGQNITLPRPSANNKYCIITDICDDLGKTIFIILPEGSRDVFDNTSLFTSMKQNMGLIIRPIGIGLSLDQSIQNDWERTETNVWNGGDERFTYPIKRPANVWIEGQASLAYGYLRIESRADARLSLPNLQMILNSIFMDEWRLGIHFTAIASLNFNFDYFGNNININLRPTNGDAILYGSLGGIENRNGCGLSSNPSGLFLDTKVGINAFREIPLLSFIEINMSKLSKTAENTMIASTDVLNNVRERNVDKSLLPYMANELDQIWHTEIKNLKNDARVFFESIVNNSKSLKNTVSKILFDAINDIQVQYGEITNIILNPVGHVFTEHEGFGIKVYGDLTLFGLHFQTLDITFVYSTSTQSSSCDQYKFAENLLKTEKAIRIFATLKRVKPIGRFLKANAGLGYAISLEHEGNFSLIVQGETAFLGLQNRVDMYISQTGLRFVLEGKIWSAFKARLDVSFNTQLDVMKHNIPVLLNISLNIKGRFIADSDGDGDFADSYLTALIRFTKHIADEANDRLKGVHDTFMAAQQDLTAAQNVFEATQSVFSSANTSFDHAVRALDVAKSNLEEAKQPFQNESNTWRDAQRKVDRLCKIKTCDQICVPGLKCIVCSKIVGFVRIWYPCCFFIHCMYSFPDPTCEIANAYCRVLRGIACATLDVSNPALGRSIIELDAAEVAVSVAEIIVDKSRVVRDIAEVAHDMANVALEGTNMMLDVAKSALEAVKRVIKQGLVSLHFVSRYGLQTLIDVRNCHFEIQLSTSDLSIFDVKCEVNAFKTGLITVAIKINFNDPIQSIWNAAKGTIELILNKIDNVLSDRKRRDLRDKSLTGLYTAMRFARSADAEDVNFEMFANQTLNVTFIAFPRSNTGQPDEYTYRKQMFADKCLLFTRIHLLFYNTTSTLLDLVHDTATKIQNITSLQVSLPTFNIHNMASNLSFATLGVDPNVAKDEFNISTSELNNAIDDARENFSTDPLLVNLVSFAEDASTFLDTAAEGANKIMIVHQWIAAINNVTIDYFDNDTCVSFLDCAHYAIAALYEQYMAVNITNQTEILDSVSQFEDTFLLLVGNGSHTIEAVDLMAISLVVTLQKMKQHYVFCSKAPEMLQPLQNLTLNKGSNVSLVCNATGDPTPNFWWYKDGQLILGENKMLLYILNAEGKDSAVYHCIAGNLVANYTFDAAYVNVLDTRDVVHTKEVIDRENGVDLKAVLIPIFLLLPCAVITGVLIWRHRNRILVTKTGHVMSFENSTYDTIGGSQSDIGLQDSIGKESNSLIGK</sequence>
<keyword evidence="3" id="KW-0812">Transmembrane</keyword>
<dbReference type="Proteomes" id="UP000828390">
    <property type="component" value="Unassembled WGS sequence"/>
</dbReference>
<dbReference type="InterPro" id="IPR003599">
    <property type="entry name" value="Ig_sub"/>
</dbReference>
<dbReference type="InterPro" id="IPR007110">
    <property type="entry name" value="Ig-like_dom"/>
</dbReference>